<dbReference type="InterPro" id="IPR000383">
    <property type="entry name" value="Xaa-Pro-like_dom"/>
</dbReference>
<dbReference type="AlphaFoldDB" id="A0A409YHV8"/>
<name>A0A409YHV8_9AGAR</name>
<dbReference type="Gene3D" id="3.40.50.1820">
    <property type="entry name" value="alpha/beta hydrolase"/>
    <property type="match status" value="1"/>
</dbReference>
<feature type="compositionally biased region" description="Low complexity" evidence="1">
    <location>
        <begin position="241"/>
        <end position="258"/>
    </location>
</feature>
<dbReference type="STRING" id="181874.A0A409YHV8"/>
<comment type="caution">
    <text evidence="3">The sequence shown here is derived from an EMBL/GenBank/DDBJ whole genome shotgun (WGS) entry which is preliminary data.</text>
</comment>
<evidence type="ECO:0000313" key="3">
    <source>
        <dbReference type="EMBL" id="PPR02607.1"/>
    </source>
</evidence>
<feature type="compositionally biased region" description="Basic and acidic residues" evidence="1">
    <location>
        <begin position="349"/>
        <end position="364"/>
    </location>
</feature>
<reference evidence="3 4" key="1">
    <citation type="journal article" date="2018" name="Evol. Lett.">
        <title>Horizontal gene cluster transfer increased hallucinogenic mushroom diversity.</title>
        <authorList>
            <person name="Reynolds H.T."/>
            <person name="Vijayakumar V."/>
            <person name="Gluck-Thaler E."/>
            <person name="Korotkin H.B."/>
            <person name="Matheny P.B."/>
            <person name="Slot J.C."/>
        </authorList>
    </citation>
    <scope>NUCLEOTIDE SEQUENCE [LARGE SCALE GENOMIC DNA]</scope>
    <source>
        <strain evidence="3 4">2629</strain>
    </source>
</reference>
<feature type="compositionally biased region" description="Polar residues" evidence="1">
    <location>
        <begin position="484"/>
        <end position="507"/>
    </location>
</feature>
<feature type="compositionally biased region" description="Low complexity" evidence="1">
    <location>
        <begin position="401"/>
        <end position="423"/>
    </location>
</feature>
<dbReference type="EMBL" id="NHTK01001158">
    <property type="protein sequence ID" value="PPR02607.1"/>
    <property type="molecule type" value="Genomic_DNA"/>
</dbReference>
<dbReference type="PANTHER" id="PTHR42103">
    <property type="entry name" value="ALPHA/BETA-HYDROLASES SUPERFAMILY PROTEIN"/>
    <property type="match status" value="1"/>
</dbReference>
<accession>A0A409YHV8</accession>
<feature type="region of interest" description="Disordered" evidence="1">
    <location>
        <begin position="241"/>
        <end position="684"/>
    </location>
</feature>
<feature type="compositionally biased region" description="Acidic residues" evidence="1">
    <location>
        <begin position="716"/>
        <end position="727"/>
    </location>
</feature>
<feature type="region of interest" description="Disordered" evidence="1">
    <location>
        <begin position="700"/>
        <end position="727"/>
    </location>
</feature>
<evidence type="ECO:0000259" key="2">
    <source>
        <dbReference type="Pfam" id="PF02129"/>
    </source>
</evidence>
<organism evidence="3 4">
    <name type="scientific">Panaeolus cyanescens</name>
    <dbReference type="NCBI Taxonomy" id="181874"/>
    <lineage>
        <taxon>Eukaryota</taxon>
        <taxon>Fungi</taxon>
        <taxon>Dikarya</taxon>
        <taxon>Basidiomycota</taxon>
        <taxon>Agaricomycotina</taxon>
        <taxon>Agaricomycetes</taxon>
        <taxon>Agaricomycetidae</taxon>
        <taxon>Agaricales</taxon>
        <taxon>Agaricineae</taxon>
        <taxon>Galeropsidaceae</taxon>
        <taxon>Panaeolus</taxon>
    </lineage>
</organism>
<feature type="compositionally biased region" description="Low complexity" evidence="1">
    <location>
        <begin position="523"/>
        <end position="535"/>
    </location>
</feature>
<protein>
    <recommendedName>
        <fullName evidence="2">Xaa-Pro dipeptidyl-peptidase-like domain-containing protein</fullName>
    </recommendedName>
</protein>
<feature type="compositionally biased region" description="Basic and acidic residues" evidence="1">
    <location>
        <begin position="260"/>
        <end position="276"/>
    </location>
</feature>
<dbReference type="GO" id="GO:0016787">
    <property type="term" value="F:hydrolase activity"/>
    <property type="evidence" value="ECO:0007669"/>
    <property type="project" value="InterPro"/>
</dbReference>
<feature type="compositionally biased region" description="Polar residues" evidence="1">
    <location>
        <begin position="445"/>
        <end position="457"/>
    </location>
</feature>
<feature type="compositionally biased region" description="Pro residues" evidence="1">
    <location>
        <begin position="288"/>
        <end position="299"/>
    </location>
</feature>
<dbReference type="InterPro" id="IPR029058">
    <property type="entry name" value="AB_hydrolase_fold"/>
</dbReference>
<evidence type="ECO:0000256" key="1">
    <source>
        <dbReference type="SAM" id="MobiDB-lite"/>
    </source>
</evidence>
<gene>
    <name evidence="3" type="ORF">CVT24_002178</name>
</gene>
<dbReference type="Pfam" id="PF02129">
    <property type="entry name" value="Peptidase_S15"/>
    <property type="match status" value="1"/>
</dbReference>
<proteinExistence type="predicted"/>
<feature type="compositionally biased region" description="Low complexity" evidence="1">
    <location>
        <begin position="570"/>
        <end position="590"/>
    </location>
</feature>
<keyword evidence="4" id="KW-1185">Reference proteome</keyword>
<evidence type="ECO:0000313" key="4">
    <source>
        <dbReference type="Proteomes" id="UP000284842"/>
    </source>
</evidence>
<dbReference type="SUPFAM" id="SSF53474">
    <property type="entry name" value="alpha/beta-Hydrolases"/>
    <property type="match status" value="1"/>
</dbReference>
<feature type="domain" description="Xaa-Pro dipeptidyl-peptidase-like" evidence="2">
    <location>
        <begin position="15"/>
        <end position="123"/>
    </location>
</feature>
<dbReference type="OrthoDB" id="10260961at2759"/>
<dbReference type="InParanoid" id="A0A409YHV8"/>
<dbReference type="Proteomes" id="UP000284842">
    <property type="component" value="Unassembled WGS sequence"/>
</dbReference>
<sequence>MKPTTSHITIDLPSGIHLDASLSRSATSEPQKLAILLHPWSWLRGNKNDPVLTGLTPVFLAAGYNVLRYNSRGVGKSSGRASFTGFSEGTDLEEVIKWAEVEFQQLKSIVILGYSHGSLIASLCPPHPTIETFYILLSYPLGPRSWLTLFNSSTYTSALAKLGTTPGVRLLVVYTDNDEFTSLSSYERWTQSLTENVEKVLIRDASHFWRGDGRNTPLPDERPRASVANLIGRFENQTKRLSLSASAGSPSRSSSVVSHVTEDSSKVEAKEKREWPPKSIVGVAKPPIVIPPRQFPPPLNTQAANHPPPVTNQGKTDAPDDTPRPAAEPEVEQEVPLTAKALDASQSQIKDDPSEFLENWRKDVPANPEELEVEAPPTASVTVEKPPEAVTPTPSTVRKLPTSSSKASVTASKPVAKSTSSGPAKPPPSSFPKSVSKTPLKSPAPRSSLTPSASQTIAPLKPQLTGQSVASSAAGRRPAVKTPVTPSRAKTPTTVKTPLTRPKTPSSGLFAPTAASLARSRNAAPAVPTPVKKATLSSDAMDRLSKPTAASLSKAKASVTSPARPAVTRTPAVKPKTATTMKPKPTPAGAEKAGKSGAITAASTSVEPEANVETTEAPEPLHKEPSEPSSVESPQHEPEHSAGPAELPPVVVEHPAASDDNESSPISPTAAHTVADEDPTIVAPRDDLADIVNLLEGTSLSKPVPTSEEVNTIPDELLEIPDEDDKH</sequence>
<dbReference type="PANTHER" id="PTHR42103:SF2">
    <property type="entry name" value="AB HYDROLASE-1 DOMAIN-CONTAINING PROTEIN"/>
    <property type="match status" value="1"/>
</dbReference>